<organism evidence="1 2">
    <name type="scientific">Coemansia helicoidea</name>
    <dbReference type="NCBI Taxonomy" id="1286919"/>
    <lineage>
        <taxon>Eukaryota</taxon>
        <taxon>Fungi</taxon>
        <taxon>Fungi incertae sedis</taxon>
        <taxon>Zoopagomycota</taxon>
        <taxon>Kickxellomycotina</taxon>
        <taxon>Kickxellomycetes</taxon>
        <taxon>Kickxellales</taxon>
        <taxon>Kickxellaceae</taxon>
        <taxon>Coemansia</taxon>
    </lineage>
</organism>
<protein>
    <submittedName>
        <fullName evidence="1">Uncharacterized protein</fullName>
    </submittedName>
</protein>
<comment type="caution">
    <text evidence="1">The sequence shown here is derived from an EMBL/GenBank/DDBJ whole genome shotgun (WGS) entry which is preliminary data.</text>
</comment>
<evidence type="ECO:0000313" key="2">
    <source>
        <dbReference type="Proteomes" id="UP001140087"/>
    </source>
</evidence>
<feature type="non-terminal residue" evidence="1">
    <location>
        <position position="271"/>
    </location>
</feature>
<proteinExistence type="predicted"/>
<reference evidence="1" key="1">
    <citation type="submission" date="2022-07" db="EMBL/GenBank/DDBJ databases">
        <title>Phylogenomic reconstructions and comparative analyses of Kickxellomycotina fungi.</title>
        <authorList>
            <person name="Reynolds N.K."/>
            <person name="Stajich J.E."/>
            <person name="Barry K."/>
            <person name="Grigoriev I.V."/>
            <person name="Crous P."/>
            <person name="Smith M.E."/>
        </authorList>
    </citation>
    <scope>NUCLEOTIDE SEQUENCE</scope>
    <source>
        <strain evidence="1">BCRC 34780</strain>
    </source>
</reference>
<keyword evidence="2" id="KW-1185">Reference proteome</keyword>
<dbReference type="Proteomes" id="UP001140087">
    <property type="component" value="Unassembled WGS sequence"/>
</dbReference>
<evidence type="ECO:0000313" key="1">
    <source>
        <dbReference type="EMBL" id="KAJ2791654.1"/>
    </source>
</evidence>
<accession>A0ACC1KLY0</accession>
<name>A0ACC1KLY0_9FUNG</name>
<sequence>MGGSFVHISREDEDEAEDVRPAADTGTNAGRFHAVRRPGAARSMHPQASPCAMHLPREAVGSLGANAPHAHALLACWPHRHLCSGGYKLAAQACRAVCLAPSTFICSRQVISARPPCPVDTMTKRDGTDKVESTAEDVIVDAKDAAKDAADKATQAAKDAADRAAKAVKDTADKAAKAAKDAGDSVDEAADSAAAKARGILSDAKKSGEKLARRALDEANAAEKALEKQAKATSPAVLRTLGVLAAALAAVSGYYFRLPGRDNQRIGFAGG</sequence>
<gene>
    <name evidence="1" type="ORF">H4R21_006285</name>
</gene>
<dbReference type="EMBL" id="JANBUN010003265">
    <property type="protein sequence ID" value="KAJ2791654.1"/>
    <property type="molecule type" value="Genomic_DNA"/>
</dbReference>